<sequence>MSKQALIVGGTTGMGKATAELLLQDGVEVIIIGRNENNLASAARELAVHGKVKTIALDLNDFGAVTLFNQELKTEAPNLKYVVNAAGYFSPRPFLEHEEGDYDTYHNFNKAFFFITQAAGKILTANGGGSIVNIGSMWAKQAIKATPSSAYSMAKAGLHALTQHLAMELAEHNIRVNAVSPAVVVTPIYGAFIEQDKIEETLQGFNDFHPIGRVGRATDIANTIHFLLTDQSSWVTGAIWDIDGGVMAGRN</sequence>
<dbReference type="PRINTS" id="PR00080">
    <property type="entry name" value="SDRFAMILY"/>
</dbReference>
<dbReference type="GO" id="GO:0016616">
    <property type="term" value="F:oxidoreductase activity, acting on the CH-OH group of donors, NAD or NADP as acceptor"/>
    <property type="evidence" value="ECO:0007669"/>
    <property type="project" value="TreeGrafter"/>
</dbReference>
<organism evidence="2 3">
    <name type="scientific">Flagellimonas flava</name>
    <dbReference type="NCBI Taxonomy" id="570519"/>
    <lineage>
        <taxon>Bacteria</taxon>
        <taxon>Pseudomonadati</taxon>
        <taxon>Bacteroidota</taxon>
        <taxon>Flavobacteriia</taxon>
        <taxon>Flavobacteriales</taxon>
        <taxon>Flavobacteriaceae</taxon>
        <taxon>Flagellimonas</taxon>
    </lineage>
</organism>
<dbReference type="Pfam" id="PF13561">
    <property type="entry name" value="adh_short_C2"/>
    <property type="match status" value="1"/>
</dbReference>
<dbReference type="EMBL" id="FQWL01000001">
    <property type="protein sequence ID" value="SHG35660.1"/>
    <property type="molecule type" value="Genomic_DNA"/>
</dbReference>
<keyword evidence="3" id="KW-1185">Reference proteome</keyword>
<protein>
    <recommendedName>
        <fullName evidence="4">NAD(P)-dependent dehydrogenase, short-chain alcohol dehydrogenase family</fullName>
    </recommendedName>
</protein>
<dbReference type="STRING" id="570519.SAMN04488116_1133"/>
<dbReference type="PANTHER" id="PTHR42760">
    <property type="entry name" value="SHORT-CHAIN DEHYDROGENASES/REDUCTASES FAMILY MEMBER"/>
    <property type="match status" value="1"/>
</dbReference>
<accession>A0A1M5J617</accession>
<dbReference type="InterPro" id="IPR036291">
    <property type="entry name" value="NAD(P)-bd_dom_sf"/>
</dbReference>
<dbReference type="FunFam" id="3.40.50.720:FF:000084">
    <property type="entry name" value="Short-chain dehydrogenase reductase"/>
    <property type="match status" value="1"/>
</dbReference>
<evidence type="ECO:0000313" key="2">
    <source>
        <dbReference type="EMBL" id="SHG35660.1"/>
    </source>
</evidence>
<dbReference type="RefSeq" id="WP_073176949.1">
    <property type="nucleotide sequence ID" value="NZ_FQWL01000001.1"/>
</dbReference>
<evidence type="ECO:0008006" key="4">
    <source>
        <dbReference type="Google" id="ProtNLM"/>
    </source>
</evidence>
<proteinExistence type="inferred from homology"/>
<dbReference type="InterPro" id="IPR002347">
    <property type="entry name" value="SDR_fam"/>
</dbReference>
<evidence type="ECO:0000256" key="1">
    <source>
        <dbReference type="ARBA" id="ARBA00006484"/>
    </source>
</evidence>
<dbReference type="Gene3D" id="3.40.50.720">
    <property type="entry name" value="NAD(P)-binding Rossmann-like Domain"/>
    <property type="match status" value="1"/>
</dbReference>
<dbReference type="OrthoDB" id="597477at2"/>
<evidence type="ECO:0000313" key="3">
    <source>
        <dbReference type="Proteomes" id="UP000184532"/>
    </source>
</evidence>
<dbReference type="PRINTS" id="PR00081">
    <property type="entry name" value="GDHRDH"/>
</dbReference>
<comment type="similarity">
    <text evidence="1">Belongs to the short-chain dehydrogenases/reductases (SDR) family.</text>
</comment>
<dbReference type="Proteomes" id="UP000184532">
    <property type="component" value="Unassembled WGS sequence"/>
</dbReference>
<gene>
    <name evidence="2" type="ORF">SAMN04488116_1133</name>
</gene>
<dbReference type="CDD" id="cd05233">
    <property type="entry name" value="SDR_c"/>
    <property type="match status" value="1"/>
</dbReference>
<dbReference type="SUPFAM" id="SSF51735">
    <property type="entry name" value="NAD(P)-binding Rossmann-fold domains"/>
    <property type="match status" value="1"/>
</dbReference>
<dbReference type="AlphaFoldDB" id="A0A1M5J617"/>
<reference evidence="3" key="1">
    <citation type="submission" date="2016-11" db="EMBL/GenBank/DDBJ databases">
        <authorList>
            <person name="Varghese N."/>
            <person name="Submissions S."/>
        </authorList>
    </citation>
    <scope>NUCLEOTIDE SEQUENCE [LARGE SCALE GENOMIC DNA]</scope>
    <source>
        <strain evidence="3">DSM 22638</strain>
    </source>
</reference>
<name>A0A1M5J617_9FLAO</name>